<evidence type="ECO:0000259" key="7">
    <source>
        <dbReference type="Pfam" id="PF11904"/>
    </source>
</evidence>
<dbReference type="OrthoDB" id="1585644at2759"/>
<dbReference type="EMBL" id="CAJVCH010128180">
    <property type="protein sequence ID" value="CAG7725892.1"/>
    <property type="molecule type" value="Genomic_DNA"/>
</dbReference>
<evidence type="ECO:0000313" key="9">
    <source>
        <dbReference type="Proteomes" id="UP000708208"/>
    </source>
</evidence>
<dbReference type="GO" id="GO:0005783">
    <property type="term" value="C:endoplasmic reticulum"/>
    <property type="evidence" value="ECO:0007669"/>
    <property type="project" value="UniProtKB-SubCell"/>
</dbReference>
<comment type="subcellular location">
    <subcellularLocation>
        <location evidence="2">Endomembrane system</location>
    </subcellularLocation>
    <subcellularLocation>
        <location evidence="1">Endoplasmic reticulum</location>
    </subcellularLocation>
</comment>
<sequence>MSARRPYLVKALEKIEDFYMELKWDFQSWVPLVSRILPSDICKIYKKGSSIRLDTTLLDFNDMKWERGDISFVFNGHHIHHKIGAGNNNNSPLVVMDNKLKVYQLMTQQETEIEFEEEVDLLMSSDVIVAQMSTKDVQFIRSQSGWIFREDKREMVGPFQADVYLVQGITLESQKRREHLSEEDLVKNKEALVETFTKPSSSSFDLNGMQEEYKRRESLQPPPKPQVSWEEYINSPAGCPPHLNRPLQSKCSSKAFKATLAMSEEFPMTVEMLLNILEVVTPFKHLKKLREFVTMKLPPGFPVKIEIPILPTITAKITFQEFAFRDNLPDEYFQIPPDYTEKSNRFPDL</sequence>
<comment type="caution">
    <text evidence="8">The sequence shown here is derived from an EMBL/GenBank/DDBJ whole genome shotgun (WGS) entry which is preliminary data.</text>
</comment>
<keyword evidence="9" id="KW-1185">Reference proteome</keyword>
<feature type="domain" description="Ankyrin repeat" evidence="7">
    <location>
        <begin position="52"/>
        <end position="328"/>
    </location>
</feature>
<keyword evidence="5" id="KW-0040">ANK repeat</keyword>
<evidence type="ECO:0000313" key="8">
    <source>
        <dbReference type="EMBL" id="CAG7725892.1"/>
    </source>
</evidence>
<reference evidence="8" key="1">
    <citation type="submission" date="2021-06" db="EMBL/GenBank/DDBJ databases">
        <authorList>
            <person name="Hodson N. C."/>
            <person name="Mongue J. A."/>
            <person name="Jaron S. K."/>
        </authorList>
    </citation>
    <scope>NUCLEOTIDE SEQUENCE</scope>
</reference>
<evidence type="ECO:0000256" key="6">
    <source>
        <dbReference type="ARBA" id="ARBA00023136"/>
    </source>
</evidence>
<keyword evidence="4" id="KW-0256">Endoplasmic reticulum</keyword>
<protein>
    <recommendedName>
        <fullName evidence="7">Ankyrin repeat domain-containing protein</fullName>
    </recommendedName>
</protein>
<dbReference type="AlphaFoldDB" id="A0A8J2JTB2"/>
<name>A0A8J2JTB2_9HEXA</name>
<organism evidence="8 9">
    <name type="scientific">Allacma fusca</name>
    <dbReference type="NCBI Taxonomy" id="39272"/>
    <lineage>
        <taxon>Eukaryota</taxon>
        <taxon>Metazoa</taxon>
        <taxon>Ecdysozoa</taxon>
        <taxon>Arthropoda</taxon>
        <taxon>Hexapoda</taxon>
        <taxon>Collembola</taxon>
        <taxon>Symphypleona</taxon>
        <taxon>Sminthuridae</taxon>
        <taxon>Allacma</taxon>
    </lineage>
</organism>
<evidence type="ECO:0000256" key="2">
    <source>
        <dbReference type="ARBA" id="ARBA00004308"/>
    </source>
</evidence>
<dbReference type="GO" id="GO:0006621">
    <property type="term" value="P:protein retention in ER lumen"/>
    <property type="evidence" value="ECO:0007669"/>
    <property type="project" value="TreeGrafter"/>
</dbReference>
<gene>
    <name evidence="8" type="ORF">AFUS01_LOCUS14831</name>
</gene>
<evidence type="ECO:0000256" key="3">
    <source>
        <dbReference type="ARBA" id="ARBA00022737"/>
    </source>
</evidence>
<dbReference type="PANTHER" id="PTHR12447:SF25">
    <property type="entry name" value="ANKYRIN REPEAT DOMAIN-CONTAINING PROTEIN 13C"/>
    <property type="match status" value="1"/>
</dbReference>
<keyword evidence="3" id="KW-0677">Repeat</keyword>
<dbReference type="InterPro" id="IPR055285">
    <property type="entry name" value="ANKRD13_C"/>
</dbReference>
<dbReference type="PANTHER" id="PTHR12447">
    <property type="entry name" value="ANKYRIN REPEAT DOMAIN-CONTAINING PROTEIN 13"/>
    <property type="match status" value="1"/>
</dbReference>
<evidence type="ECO:0000256" key="4">
    <source>
        <dbReference type="ARBA" id="ARBA00022824"/>
    </source>
</evidence>
<proteinExistence type="predicted"/>
<dbReference type="GO" id="GO:0005102">
    <property type="term" value="F:signaling receptor binding"/>
    <property type="evidence" value="ECO:0007669"/>
    <property type="project" value="TreeGrafter"/>
</dbReference>
<dbReference type="InterPro" id="IPR021832">
    <property type="entry name" value="ANKRD13"/>
</dbReference>
<evidence type="ECO:0000256" key="5">
    <source>
        <dbReference type="ARBA" id="ARBA00023043"/>
    </source>
</evidence>
<accession>A0A8J2JTB2</accession>
<evidence type="ECO:0000256" key="1">
    <source>
        <dbReference type="ARBA" id="ARBA00004240"/>
    </source>
</evidence>
<dbReference type="Proteomes" id="UP000708208">
    <property type="component" value="Unassembled WGS sequence"/>
</dbReference>
<keyword evidence="6" id="KW-0472">Membrane</keyword>
<dbReference type="Pfam" id="PF11904">
    <property type="entry name" value="ANKRD13_C"/>
    <property type="match status" value="1"/>
</dbReference>